<dbReference type="Gene3D" id="3.40.50.2300">
    <property type="match status" value="1"/>
</dbReference>
<dbReference type="SMART" id="SM00448">
    <property type="entry name" value="REC"/>
    <property type="match status" value="1"/>
</dbReference>
<keyword evidence="5" id="KW-0805">Transcription regulation</keyword>
<dbReference type="RefSeq" id="WP_110937760.1">
    <property type="nucleotide sequence ID" value="NZ_KZ614147.1"/>
</dbReference>
<protein>
    <submittedName>
        <fullName evidence="11">DNA-binding response regulator</fullName>
    </submittedName>
</protein>
<evidence type="ECO:0000256" key="2">
    <source>
        <dbReference type="ARBA" id="ARBA00022490"/>
    </source>
</evidence>
<evidence type="ECO:0000256" key="3">
    <source>
        <dbReference type="ARBA" id="ARBA00022553"/>
    </source>
</evidence>
<dbReference type="GO" id="GO:0005737">
    <property type="term" value="C:cytoplasm"/>
    <property type="evidence" value="ECO:0007669"/>
    <property type="project" value="UniProtKB-SubCell"/>
</dbReference>
<dbReference type="Proteomes" id="UP000281498">
    <property type="component" value="Unassembled WGS sequence"/>
</dbReference>
<reference evidence="11 12" key="1">
    <citation type="submission" date="2017-10" db="EMBL/GenBank/DDBJ databases">
        <title>Bacillus sp. nov., a halophilic bacterium isolated from a Keqin Lake.</title>
        <authorList>
            <person name="Wang H."/>
        </authorList>
    </citation>
    <scope>NUCLEOTIDE SEQUENCE [LARGE SCALE GENOMIC DNA]</scope>
    <source>
        <strain evidence="11 12">KCTC 13187</strain>
    </source>
</reference>
<dbReference type="OrthoDB" id="9759232at2"/>
<dbReference type="EMBL" id="PDOE01000012">
    <property type="protein sequence ID" value="RKL65713.1"/>
    <property type="molecule type" value="Genomic_DNA"/>
</dbReference>
<dbReference type="SUPFAM" id="SSF52172">
    <property type="entry name" value="CheY-like"/>
    <property type="match status" value="1"/>
</dbReference>
<feature type="modified residue" description="4-aspartylphosphate" evidence="9">
    <location>
        <position position="54"/>
    </location>
</feature>
<proteinExistence type="predicted"/>
<evidence type="ECO:0000256" key="1">
    <source>
        <dbReference type="ARBA" id="ARBA00004496"/>
    </source>
</evidence>
<dbReference type="PIRSF" id="PIRSF006171">
    <property type="entry name" value="RR_citrat_malat"/>
    <property type="match status" value="1"/>
</dbReference>
<comment type="caution">
    <text evidence="11">The sequence shown here is derived from an EMBL/GenBank/DDBJ whole genome shotgun (WGS) entry which is preliminary data.</text>
</comment>
<dbReference type="GO" id="GO:0003677">
    <property type="term" value="F:DNA binding"/>
    <property type="evidence" value="ECO:0007669"/>
    <property type="project" value="UniProtKB-KW"/>
</dbReference>
<accession>A0A3A9K7T0</accession>
<dbReference type="PANTHER" id="PTHR45526:SF6">
    <property type="entry name" value="TRANSCRIPTIONAL REGULATORY PROTEIN CITT"/>
    <property type="match status" value="1"/>
</dbReference>
<dbReference type="InterPro" id="IPR011006">
    <property type="entry name" value="CheY-like_superfamily"/>
</dbReference>
<keyword evidence="8" id="KW-0804">Transcription</keyword>
<dbReference type="AlphaFoldDB" id="A0A3A9K7T0"/>
<evidence type="ECO:0000256" key="5">
    <source>
        <dbReference type="ARBA" id="ARBA00023015"/>
    </source>
</evidence>
<dbReference type="InterPro" id="IPR001789">
    <property type="entry name" value="Sig_transdc_resp-reg_receiver"/>
</dbReference>
<keyword evidence="12" id="KW-1185">Reference proteome</keyword>
<keyword evidence="4" id="KW-0902">Two-component regulatory system</keyword>
<evidence type="ECO:0000313" key="11">
    <source>
        <dbReference type="EMBL" id="RKL65713.1"/>
    </source>
</evidence>
<dbReference type="Pfam" id="PF00072">
    <property type="entry name" value="Response_reg"/>
    <property type="match status" value="1"/>
</dbReference>
<keyword evidence="2" id="KW-0963">Cytoplasm</keyword>
<evidence type="ECO:0000256" key="7">
    <source>
        <dbReference type="ARBA" id="ARBA00023159"/>
    </source>
</evidence>
<evidence type="ECO:0000256" key="4">
    <source>
        <dbReference type="ARBA" id="ARBA00023012"/>
    </source>
</evidence>
<dbReference type="PANTHER" id="PTHR45526">
    <property type="entry name" value="TRANSCRIPTIONAL REGULATORY PROTEIN DPIA"/>
    <property type="match status" value="1"/>
</dbReference>
<dbReference type="InterPro" id="IPR048714">
    <property type="entry name" value="DpiA-like_HTH"/>
</dbReference>
<keyword evidence="6 11" id="KW-0238">DNA-binding</keyword>
<dbReference type="InterPro" id="IPR024187">
    <property type="entry name" value="Sig_transdc_resp-reg_cit/mal"/>
</dbReference>
<organism evidence="11 12">
    <name type="scientific">Salipaludibacillus neizhouensis</name>
    <dbReference type="NCBI Taxonomy" id="885475"/>
    <lineage>
        <taxon>Bacteria</taxon>
        <taxon>Bacillati</taxon>
        <taxon>Bacillota</taxon>
        <taxon>Bacilli</taxon>
        <taxon>Bacillales</taxon>
        <taxon>Bacillaceae</taxon>
    </lineage>
</organism>
<keyword evidence="3 9" id="KW-0597">Phosphoprotein</keyword>
<dbReference type="GO" id="GO:0000156">
    <property type="term" value="F:phosphorelay response regulator activity"/>
    <property type="evidence" value="ECO:0007669"/>
    <property type="project" value="TreeGrafter"/>
</dbReference>
<dbReference type="GO" id="GO:0003700">
    <property type="term" value="F:DNA-binding transcription factor activity"/>
    <property type="evidence" value="ECO:0007669"/>
    <property type="project" value="InterPro"/>
</dbReference>
<dbReference type="PROSITE" id="PS50110">
    <property type="entry name" value="RESPONSE_REGULATORY"/>
    <property type="match status" value="1"/>
</dbReference>
<sequence>MLRILIAEDDFRVAGIHEQFIAKVSDTTLVGKVTSCEDTVKFIQNNDVDLILLDNYMPDGMGVDLIEKIRLHKNNIDIILVTAATEKEFMEKAIRMGIRGIIIKPATFERFQATILQYQEAKASFDEVDEIDQSFIDRYFGIESAQVENKTYAKGIDPLTLNKVKDILVITPKGTSVEKMGEQMGASRTTARRYLEYLVSVDYCYAKLDYGIVGRPERHYYRK</sequence>
<keyword evidence="7" id="KW-0010">Activator</keyword>
<gene>
    <name evidence="11" type="ORF">CR203_18830</name>
</gene>
<evidence type="ECO:0000313" key="12">
    <source>
        <dbReference type="Proteomes" id="UP000281498"/>
    </source>
</evidence>
<evidence type="ECO:0000256" key="8">
    <source>
        <dbReference type="ARBA" id="ARBA00023163"/>
    </source>
</evidence>
<dbReference type="Pfam" id="PF20714">
    <property type="entry name" value="HTH_64"/>
    <property type="match status" value="1"/>
</dbReference>
<feature type="domain" description="Response regulatory" evidence="10">
    <location>
        <begin position="3"/>
        <end position="119"/>
    </location>
</feature>
<evidence type="ECO:0000256" key="9">
    <source>
        <dbReference type="PROSITE-ProRule" id="PRU00169"/>
    </source>
</evidence>
<name>A0A3A9K7T0_9BACI</name>
<dbReference type="InterPro" id="IPR051271">
    <property type="entry name" value="2C-system_Tx_regulators"/>
</dbReference>
<evidence type="ECO:0000259" key="10">
    <source>
        <dbReference type="PROSITE" id="PS50110"/>
    </source>
</evidence>
<comment type="subcellular location">
    <subcellularLocation>
        <location evidence="1">Cytoplasm</location>
    </subcellularLocation>
</comment>
<evidence type="ECO:0000256" key="6">
    <source>
        <dbReference type="ARBA" id="ARBA00023125"/>
    </source>
</evidence>